<accession>A0ABS2CJB0</accession>
<dbReference type="Proteomes" id="UP001430172">
    <property type="component" value="Unassembled WGS sequence"/>
</dbReference>
<organism evidence="2 3">
    <name type="scientific">Phycicoccus sonneratiae</name>
    <dbReference type="NCBI Taxonomy" id="2807628"/>
    <lineage>
        <taxon>Bacteria</taxon>
        <taxon>Bacillati</taxon>
        <taxon>Actinomycetota</taxon>
        <taxon>Actinomycetes</taxon>
        <taxon>Micrococcales</taxon>
        <taxon>Intrasporangiaceae</taxon>
        <taxon>Phycicoccus</taxon>
    </lineage>
</organism>
<reference evidence="2" key="1">
    <citation type="submission" date="2021-02" db="EMBL/GenBank/DDBJ databases">
        <title>Phycicoccus sp. MQZ13P-5T, whole genome shotgun sequence.</title>
        <authorList>
            <person name="Tuo L."/>
        </authorList>
    </citation>
    <scope>NUCLEOTIDE SEQUENCE</scope>
    <source>
        <strain evidence="2">MQZ13P-5</strain>
    </source>
</reference>
<name>A0ABS2CJB0_9MICO</name>
<dbReference type="Pfam" id="PF10823">
    <property type="entry name" value="DUF2568"/>
    <property type="match status" value="1"/>
</dbReference>
<feature type="transmembrane region" description="Helical" evidence="1">
    <location>
        <begin position="38"/>
        <end position="58"/>
    </location>
</feature>
<feature type="transmembrane region" description="Helical" evidence="1">
    <location>
        <begin position="70"/>
        <end position="87"/>
    </location>
</feature>
<dbReference type="InterPro" id="IPR021214">
    <property type="entry name" value="DUF2568"/>
</dbReference>
<dbReference type="EMBL" id="JAFDVD010000007">
    <property type="protein sequence ID" value="MBM6399870.1"/>
    <property type="molecule type" value="Genomic_DNA"/>
</dbReference>
<protein>
    <submittedName>
        <fullName evidence="2">DUF2568 domain-containing protein</fullName>
    </submittedName>
</protein>
<evidence type="ECO:0000256" key="1">
    <source>
        <dbReference type="SAM" id="Phobius"/>
    </source>
</evidence>
<keyword evidence="1" id="KW-0812">Transmembrane</keyword>
<evidence type="ECO:0000313" key="2">
    <source>
        <dbReference type="EMBL" id="MBM6399870.1"/>
    </source>
</evidence>
<sequence length="119" mass="11807">MTTPALALLALIAFVTELALFGGVGALAHHAAGGGAAGWAAAVGATALVLVLWGLFMAPKARLRLAQGPRTVAAIVLVYGVAFGLLAVGQTGWAWFVGIAGLAVVAAQTVLHRPADAPS</sequence>
<proteinExistence type="predicted"/>
<gene>
    <name evidence="2" type="ORF">JQN70_05695</name>
</gene>
<dbReference type="RefSeq" id="WP_204130366.1">
    <property type="nucleotide sequence ID" value="NZ_JAFDVD010000007.1"/>
</dbReference>
<evidence type="ECO:0000313" key="3">
    <source>
        <dbReference type="Proteomes" id="UP001430172"/>
    </source>
</evidence>
<keyword evidence="3" id="KW-1185">Reference proteome</keyword>
<comment type="caution">
    <text evidence="2">The sequence shown here is derived from an EMBL/GenBank/DDBJ whole genome shotgun (WGS) entry which is preliminary data.</text>
</comment>
<keyword evidence="1" id="KW-1133">Transmembrane helix</keyword>
<keyword evidence="1" id="KW-0472">Membrane</keyword>